<evidence type="ECO:0000256" key="4">
    <source>
        <dbReference type="ARBA" id="ARBA00022777"/>
    </source>
</evidence>
<organism evidence="6 7">
    <name type="scientific">Aphanomyces astaci</name>
    <name type="common">Crayfish plague agent</name>
    <dbReference type="NCBI Taxonomy" id="112090"/>
    <lineage>
        <taxon>Eukaryota</taxon>
        <taxon>Sar</taxon>
        <taxon>Stramenopiles</taxon>
        <taxon>Oomycota</taxon>
        <taxon>Saprolegniomycetes</taxon>
        <taxon>Saprolegniales</taxon>
        <taxon>Verrucalvaceae</taxon>
        <taxon>Aphanomyces</taxon>
    </lineage>
</organism>
<dbReference type="EC" id="2.7.13.3" evidence="2"/>
<evidence type="ECO:0000256" key="1">
    <source>
        <dbReference type="ARBA" id="ARBA00000085"/>
    </source>
</evidence>
<dbReference type="GO" id="GO:0009927">
    <property type="term" value="F:histidine phosphotransfer kinase activity"/>
    <property type="evidence" value="ECO:0007669"/>
    <property type="project" value="TreeGrafter"/>
</dbReference>
<dbReference type="SUPFAM" id="SSF55874">
    <property type="entry name" value="ATPase domain of HSP90 chaperone/DNA topoisomerase II/histidine kinase"/>
    <property type="match status" value="1"/>
</dbReference>
<gene>
    <name evidence="6" type="ORF">AaE_009783</name>
</gene>
<dbReference type="GO" id="GO:0005886">
    <property type="term" value="C:plasma membrane"/>
    <property type="evidence" value="ECO:0007669"/>
    <property type="project" value="TreeGrafter"/>
</dbReference>
<dbReference type="InterPro" id="IPR036890">
    <property type="entry name" value="HATPase_C_sf"/>
</dbReference>
<dbReference type="Gene3D" id="3.30.565.10">
    <property type="entry name" value="Histidine kinase-like ATPase, C-terminal domain"/>
    <property type="match status" value="1"/>
</dbReference>
<dbReference type="PANTHER" id="PTHR43047">
    <property type="entry name" value="TWO-COMPONENT HISTIDINE PROTEIN KINASE"/>
    <property type="match status" value="1"/>
</dbReference>
<comment type="caution">
    <text evidence="6">The sequence shown here is derived from an EMBL/GenBank/DDBJ whole genome shotgun (WGS) entry which is preliminary data.</text>
</comment>
<keyword evidence="4" id="KW-0418">Kinase</keyword>
<dbReference type="PANTHER" id="PTHR43047:SF72">
    <property type="entry name" value="OSMOSENSING HISTIDINE PROTEIN KINASE SLN1"/>
    <property type="match status" value="1"/>
</dbReference>
<dbReference type="InterPro" id="IPR036097">
    <property type="entry name" value="HisK_dim/P_sf"/>
</dbReference>
<protein>
    <recommendedName>
        <fullName evidence="2">histidine kinase</fullName>
        <ecNumber evidence="2">2.7.13.3</ecNumber>
    </recommendedName>
</protein>
<dbReference type="GO" id="GO:0000155">
    <property type="term" value="F:phosphorelay sensor kinase activity"/>
    <property type="evidence" value="ECO:0007669"/>
    <property type="project" value="InterPro"/>
</dbReference>
<sequence length="217" mass="24411">MMPCELTPLNGVLGMLELLKEQKLGKVPERYVHMAYVSGSLLLNLINDILDLSKIEAGHLEIQSAPFHIEDLLDYTIEIFKFKAHERGLKLSVVLAPNVSEVVIGDVVRLRQILLNLLSNAMKFTLKGTITVKCSVAPSNPDQPSHHKRLLFQVIDTGVGMYLFISNNTTGPDDVQLYWAFNVVVLPKIWLTLVQNRQIYRRSILLLIGITLIEVTP</sequence>
<accession>A0A6A4ZRK8</accession>
<evidence type="ECO:0000256" key="2">
    <source>
        <dbReference type="ARBA" id="ARBA00012438"/>
    </source>
</evidence>
<dbReference type="InterPro" id="IPR003661">
    <property type="entry name" value="HisK_dim/P_dom"/>
</dbReference>
<keyword evidence="3" id="KW-0808">Transferase</keyword>
<dbReference type="Pfam" id="PF02518">
    <property type="entry name" value="HATPase_c"/>
    <property type="match status" value="1"/>
</dbReference>
<evidence type="ECO:0000313" key="6">
    <source>
        <dbReference type="EMBL" id="KAF0724486.1"/>
    </source>
</evidence>
<dbReference type="Proteomes" id="UP000469452">
    <property type="component" value="Unassembled WGS sequence"/>
</dbReference>
<dbReference type="Gene3D" id="1.10.287.130">
    <property type="match status" value="1"/>
</dbReference>
<dbReference type="SUPFAM" id="SSF47384">
    <property type="entry name" value="Homodimeric domain of signal transducing histidine kinase"/>
    <property type="match status" value="1"/>
</dbReference>
<dbReference type="InterPro" id="IPR005467">
    <property type="entry name" value="His_kinase_dom"/>
</dbReference>
<evidence type="ECO:0000256" key="3">
    <source>
        <dbReference type="ARBA" id="ARBA00022679"/>
    </source>
</evidence>
<dbReference type="InterPro" id="IPR003594">
    <property type="entry name" value="HATPase_dom"/>
</dbReference>
<reference evidence="6 7" key="1">
    <citation type="submission" date="2019-06" db="EMBL/GenBank/DDBJ databases">
        <title>Genomics analysis of Aphanomyces spp. identifies a new class of oomycete effector associated with host adaptation.</title>
        <authorList>
            <person name="Gaulin E."/>
        </authorList>
    </citation>
    <scope>NUCLEOTIDE SEQUENCE [LARGE SCALE GENOMIC DNA]</scope>
    <source>
        <strain evidence="6 7">E</strain>
    </source>
</reference>
<dbReference type="SMART" id="SM00388">
    <property type="entry name" value="HisKA"/>
    <property type="match status" value="1"/>
</dbReference>
<evidence type="ECO:0000259" key="5">
    <source>
        <dbReference type="PROSITE" id="PS50109"/>
    </source>
</evidence>
<dbReference type="AlphaFoldDB" id="A0A6A4ZRK8"/>
<proteinExistence type="predicted"/>
<name>A0A6A4ZRK8_APHAT</name>
<feature type="domain" description="Histidine kinase" evidence="5">
    <location>
        <begin position="7"/>
        <end position="161"/>
    </location>
</feature>
<comment type="catalytic activity">
    <reaction evidence="1">
        <text>ATP + protein L-histidine = ADP + protein N-phospho-L-histidine.</text>
        <dbReference type="EC" id="2.7.13.3"/>
    </reaction>
</comment>
<dbReference type="Pfam" id="PF00512">
    <property type="entry name" value="HisKA"/>
    <property type="match status" value="1"/>
</dbReference>
<dbReference type="PROSITE" id="PS50109">
    <property type="entry name" value="HIS_KIN"/>
    <property type="match status" value="1"/>
</dbReference>
<dbReference type="EMBL" id="VJMI01015721">
    <property type="protein sequence ID" value="KAF0724486.1"/>
    <property type="molecule type" value="Genomic_DNA"/>
</dbReference>
<evidence type="ECO:0000313" key="7">
    <source>
        <dbReference type="Proteomes" id="UP000469452"/>
    </source>
</evidence>